<keyword evidence="4" id="KW-1185">Reference proteome</keyword>
<feature type="domain" description="EamA" evidence="2">
    <location>
        <begin position="25"/>
        <end position="164"/>
    </location>
</feature>
<dbReference type="AlphaFoldDB" id="A0A5J6MVR7"/>
<feature type="transmembrane region" description="Helical" evidence="1">
    <location>
        <begin position="93"/>
        <end position="114"/>
    </location>
</feature>
<feature type="transmembrane region" description="Helical" evidence="1">
    <location>
        <begin position="23"/>
        <end position="46"/>
    </location>
</feature>
<reference evidence="3 4" key="1">
    <citation type="submission" date="2019-08" db="EMBL/GenBank/DDBJ databases">
        <title>Hyperibacter terrae gen. nov., sp. nov. and Hyperibacter viscosus sp. nov., two new members in the family Rhodospirillaceae isolated from the rhizosphere of Hypericum perforatum.</title>
        <authorList>
            <person name="Noviana Z."/>
        </authorList>
    </citation>
    <scope>NUCLEOTIDE SEQUENCE [LARGE SCALE GENOMIC DNA]</scope>
    <source>
        <strain evidence="3 4">R5959</strain>
    </source>
</reference>
<sequence>MATLVARLRLPDTIPWPPSGSKLLWTLVGALAVPLWATWPLLAALTTASMPLFQYLAIIFATGALLLFALPGSGAAAVAAGRKDGAGLRASRGLAAVMVAVGLLLSDVLFIMALRHIPAAEANLILYLWPVIVVLLAAALGLAALRRHHIGGVAIGLAGAALVIGGGGGDLSWMGAGLAAGGGLAWALFVVFRLWQGENAPDALSWGLALSAAIAFAIHLLLEGWVTPTPQALMGTALVGVVPLGLGNLAWDHGVRKGNRLLLATLAYATPLVSALFLIAGGLATPTWGLLGGAALIVTAGVIAAR</sequence>
<protein>
    <submittedName>
        <fullName evidence="3">Membrane protein</fullName>
    </submittedName>
</protein>
<organism evidence="3 4">
    <name type="scientific">Hypericibacter adhaerens</name>
    <dbReference type="NCBI Taxonomy" id="2602016"/>
    <lineage>
        <taxon>Bacteria</taxon>
        <taxon>Pseudomonadati</taxon>
        <taxon>Pseudomonadota</taxon>
        <taxon>Alphaproteobacteria</taxon>
        <taxon>Rhodospirillales</taxon>
        <taxon>Dongiaceae</taxon>
        <taxon>Hypericibacter</taxon>
    </lineage>
</organism>
<dbReference type="SUPFAM" id="SSF103481">
    <property type="entry name" value="Multidrug resistance efflux transporter EmrE"/>
    <property type="match status" value="1"/>
</dbReference>
<keyword evidence="1" id="KW-0812">Transmembrane</keyword>
<keyword evidence="1" id="KW-1133">Transmembrane helix</keyword>
<dbReference type="GO" id="GO:0016020">
    <property type="term" value="C:membrane"/>
    <property type="evidence" value="ECO:0007669"/>
    <property type="project" value="InterPro"/>
</dbReference>
<accession>A0A5J6MVR7</accession>
<dbReference type="InterPro" id="IPR000620">
    <property type="entry name" value="EamA_dom"/>
</dbReference>
<dbReference type="Pfam" id="PF00892">
    <property type="entry name" value="EamA"/>
    <property type="match status" value="1"/>
</dbReference>
<evidence type="ECO:0000313" key="3">
    <source>
        <dbReference type="EMBL" id="QEX21539.1"/>
    </source>
</evidence>
<dbReference type="KEGG" id="hadh:FRZ61_14680"/>
<dbReference type="InterPro" id="IPR037185">
    <property type="entry name" value="EmrE-like"/>
</dbReference>
<evidence type="ECO:0000259" key="2">
    <source>
        <dbReference type="Pfam" id="PF00892"/>
    </source>
</evidence>
<dbReference type="OrthoDB" id="9795732at2"/>
<feature type="transmembrane region" description="Helical" evidence="1">
    <location>
        <begin position="287"/>
        <end position="305"/>
    </location>
</feature>
<dbReference type="RefSeq" id="WP_151116136.1">
    <property type="nucleotide sequence ID" value="NZ_CP042582.1"/>
</dbReference>
<name>A0A5J6MVR7_9PROT</name>
<gene>
    <name evidence="3" type="ORF">FRZ61_14680</name>
</gene>
<evidence type="ECO:0000256" key="1">
    <source>
        <dbReference type="SAM" id="Phobius"/>
    </source>
</evidence>
<feature type="transmembrane region" description="Helical" evidence="1">
    <location>
        <begin position="150"/>
        <end position="167"/>
    </location>
</feature>
<feature type="transmembrane region" description="Helical" evidence="1">
    <location>
        <begin position="126"/>
        <end position="145"/>
    </location>
</feature>
<feature type="transmembrane region" description="Helical" evidence="1">
    <location>
        <begin position="261"/>
        <end position="281"/>
    </location>
</feature>
<proteinExistence type="predicted"/>
<evidence type="ECO:0000313" key="4">
    <source>
        <dbReference type="Proteomes" id="UP000325797"/>
    </source>
</evidence>
<feature type="transmembrane region" description="Helical" evidence="1">
    <location>
        <begin position="232"/>
        <end position="249"/>
    </location>
</feature>
<feature type="transmembrane region" description="Helical" evidence="1">
    <location>
        <begin position="204"/>
        <end position="226"/>
    </location>
</feature>
<keyword evidence="1" id="KW-0472">Membrane</keyword>
<feature type="transmembrane region" description="Helical" evidence="1">
    <location>
        <begin position="173"/>
        <end position="192"/>
    </location>
</feature>
<feature type="transmembrane region" description="Helical" evidence="1">
    <location>
        <begin position="52"/>
        <end position="81"/>
    </location>
</feature>
<dbReference type="EMBL" id="CP042582">
    <property type="protein sequence ID" value="QEX21539.1"/>
    <property type="molecule type" value="Genomic_DNA"/>
</dbReference>
<dbReference type="Proteomes" id="UP000325797">
    <property type="component" value="Chromosome"/>
</dbReference>